<feature type="compositionally biased region" description="Basic and acidic residues" evidence="9">
    <location>
        <begin position="59"/>
        <end position="70"/>
    </location>
</feature>
<accession>A0A2J7QQA9</accession>
<keyword evidence="6" id="KW-0333">Golgi apparatus</keyword>
<keyword evidence="11" id="KW-1185">Reference proteome</keyword>
<reference evidence="10 11" key="1">
    <citation type="submission" date="2017-12" db="EMBL/GenBank/DDBJ databases">
        <title>Hemimetabolous genomes reveal molecular basis of termite eusociality.</title>
        <authorList>
            <person name="Harrison M.C."/>
            <person name="Jongepier E."/>
            <person name="Robertson H.M."/>
            <person name="Arning N."/>
            <person name="Bitard-Feildel T."/>
            <person name="Chao H."/>
            <person name="Childers C.P."/>
            <person name="Dinh H."/>
            <person name="Doddapaneni H."/>
            <person name="Dugan S."/>
            <person name="Gowin J."/>
            <person name="Greiner C."/>
            <person name="Han Y."/>
            <person name="Hu H."/>
            <person name="Hughes D.S.T."/>
            <person name="Huylmans A.-K."/>
            <person name="Kemena C."/>
            <person name="Kremer L.P.M."/>
            <person name="Lee S.L."/>
            <person name="Lopez-Ezquerra A."/>
            <person name="Mallet L."/>
            <person name="Monroy-Kuhn J.M."/>
            <person name="Moser A."/>
            <person name="Murali S.C."/>
            <person name="Muzny D.M."/>
            <person name="Otani S."/>
            <person name="Piulachs M.-D."/>
            <person name="Poelchau M."/>
            <person name="Qu J."/>
            <person name="Schaub F."/>
            <person name="Wada-Katsumata A."/>
            <person name="Worley K.C."/>
            <person name="Xie Q."/>
            <person name="Ylla G."/>
            <person name="Poulsen M."/>
            <person name="Gibbs R.A."/>
            <person name="Schal C."/>
            <person name="Richards S."/>
            <person name="Belles X."/>
            <person name="Korb J."/>
            <person name="Bornberg-Bauer E."/>
        </authorList>
    </citation>
    <scope>NUCLEOTIDE SEQUENCE [LARGE SCALE GENOMIC DNA]</scope>
    <source>
        <tissue evidence="10">Whole body</tissue>
    </source>
</reference>
<sequence>MAKWEGFSEEDIKKVGACERKEGPSHDPPTVYVAKHQENAAQHSGVKNVTCSRMLLKSQKPEDSDGHTEEIPAEAFLCKPQAVTDSADSPDSAEMGSDSGCGVSSSTSPLTTSPSHGTVCLPIKEGKNYKILNAEEVGSSCFLDEFQSKQKFMEEQNRQRKELLTKALADRKRQTTAEAVRLQQIQDELQKLDALLSNDVSILRDQIEVASREFMEAQKRYSEAEKEFLDAKLLLFERLERKELLTEHLCTIIEQNELRKARKLSELMNRLQLGGHEDDQKTAAKNMTLLPHCALDEVSYSVCSTLKPRKVTEESEICERSEAECDSSPMEIQN</sequence>
<gene>
    <name evidence="10" type="ORF">B7P43_G06171</name>
</gene>
<dbReference type="EMBL" id="NEVH01012087">
    <property type="protein sequence ID" value="PNF30752.1"/>
    <property type="molecule type" value="Genomic_DNA"/>
</dbReference>
<evidence type="ECO:0000256" key="9">
    <source>
        <dbReference type="SAM" id="MobiDB-lite"/>
    </source>
</evidence>
<dbReference type="GO" id="GO:0005794">
    <property type="term" value="C:Golgi apparatus"/>
    <property type="evidence" value="ECO:0007669"/>
    <property type="project" value="UniProtKB-SubCell"/>
</dbReference>
<keyword evidence="7 8" id="KW-0175">Coiled coil</keyword>
<dbReference type="InParanoid" id="A0A2J7QQA9"/>
<dbReference type="PANTHER" id="PTHR21470:SF2">
    <property type="entry name" value="RAB6-INTERACTING GOLGIN"/>
    <property type="match status" value="1"/>
</dbReference>
<dbReference type="GO" id="GO:1905515">
    <property type="term" value="P:non-motile cilium assembly"/>
    <property type="evidence" value="ECO:0007669"/>
    <property type="project" value="TreeGrafter"/>
</dbReference>
<keyword evidence="5" id="KW-0963">Cytoplasm</keyword>
<comment type="subcellular location">
    <subcellularLocation>
        <location evidence="1">Cytoplasm</location>
    </subcellularLocation>
    <subcellularLocation>
        <location evidence="2">Golgi apparatus</location>
    </subcellularLocation>
</comment>
<dbReference type="EMBL" id="NEVH01012087">
    <property type="protein sequence ID" value="PNF30750.1"/>
    <property type="molecule type" value="Genomic_DNA"/>
</dbReference>
<feature type="compositionally biased region" description="Basic and acidic residues" evidence="9">
    <location>
        <begin position="10"/>
        <end position="25"/>
    </location>
</feature>
<evidence type="ECO:0000256" key="5">
    <source>
        <dbReference type="ARBA" id="ARBA00022490"/>
    </source>
</evidence>
<feature type="compositionally biased region" description="Low complexity" evidence="9">
    <location>
        <begin position="96"/>
        <end position="115"/>
    </location>
</feature>
<feature type="region of interest" description="Disordered" evidence="9">
    <location>
        <begin position="52"/>
        <end position="118"/>
    </location>
</feature>
<name>A0A2J7QQA9_9NEOP</name>
<feature type="region of interest" description="Disordered" evidence="9">
    <location>
        <begin position="1"/>
        <end position="31"/>
    </location>
</feature>
<evidence type="ECO:0000256" key="8">
    <source>
        <dbReference type="SAM" id="Coils"/>
    </source>
</evidence>
<dbReference type="OrthoDB" id="9909311at2759"/>
<comment type="similarity">
    <text evidence="3">Belongs to the GORAB family.</text>
</comment>
<evidence type="ECO:0000313" key="10">
    <source>
        <dbReference type="EMBL" id="PNF30752.1"/>
    </source>
</evidence>
<proteinExistence type="inferred from homology"/>
<feature type="coiled-coil region" evidence="8">
    <location>
        <begin position="200"/>
        <end position="227"/>
    </location>
</feature>
<evidence type="ECO:0000256" key="7">
    <source>
        <dbReference type="ARBA" id="ARBA00023054"/>
    </source>
</evidence>
<evidence type="ECO:0000256" key="3">
    <source>
        <dbReference type="ARBA" id="ARBA00005599"/>
    </source>
</evidence>
<evidence type="ECO:0000256" key="6">
    <source>
        <dbReference type="ARBA" id="ARBA00023034"/>
    </source>
</evidence>
<evidence type="ECO:0000256" key="4">
    <source>
        <dbReference type="ARBA" id="ARBA00014130"/>
    </source>
</evidence>
<dbReference type="InterPro" id="IPR007033">
    <property type="entry name" value="GORAB"/>
</dbReference>
<evidence type="ECO:0000313" key="11">
    <source>
        <dbReference type="Proteomes" id="UP000235965"/>
    </source>
</evidence>
<evidence type="ECO:0000256" key="1">
    <source>
        <dbReference type="ARBA" id="ARBA00004496"/>
    </source>
</evidence>
<dbReference type="PANTHER" id="PTHR21470">
    <property type="entry name" value="RAB6-INTERACTING PROTEIN GORAB"/>
    <property type="match status" value="1"/>
</dbReference>
<organism evidence="10 11">
    <name type="scientific">Cryptotermes secundus</name>
    <dbReference type="NCBI Taxonomy" id="105785"/>
    <lineage>
        <taxon>Eukaryota</taxon>
        <taxon>Metazoa</taxon>
        <taxon>Ecdysozoa</taxon>
        <taxon>Arthropoda</taxon>
        <taxon>Hexapoda</taxon>
        <taxon>Insecta</taxon>
        <taxon>Pterygota</taxon>
        <taxon>Neoptera</taxon>
        <taxon>Polyneoptera</taxon>
        <taxon>Dictyoptera</taxon>
        <taxon>Blattodea</taxon>
        <taxon>Blattoidea</taxon>
        <taxon>Termitoidae</taxon>
        <taxon>Kalotermitidae</taxon>
        <taxon>Cryptotermitinae</taxon>
        <taxon>Cryptotermes</taxon>
    </lineage>
</organism>
<evidence type="ECO:0000256" key="2">
    <source>
        <dbReference type="ARBA" id="ARBA00004555"/>
    </source>
</evidence>
<comment type="caution">
    <text evidence="10">The sequence shown here is derived from an EMBL/GenBank/DDBJ whole genome shotgun (WGS) entry which is preliminary data.</text>
</comment>
<protein>
    <recommendedName>
        <fullName evidence="4">RAB6-interacting golgin</fullName>
    </recommendedName>
</protein>
<dbReference type="Proteomes" id="UP000235965">
    <property type="component" value="Unassembled WGS sequence"/>
</dbReference>
<dbReference type="FunCoup" id="A0A2J7QQA9">
    <property type="interactions" value="22"/>
</dbReference>
<dbReference type="AlphaFoldDB" id="A0A2J7QQA9"/>